<dbReference type="Proteomes" id="UP000504618">
    <property type="component" value="Unplaced"/>
</dbReference>
<accession>A0A6J1QHQ5</accession>
<name>A0A6J1QHQ5_9HYME</name>
<feature type="region of interest" description="Disordered" evidence="1">
    <location>
        <begin position="213"/>
        <end position="241"/>
    </location>
</feature>
<gene>
    <name evidence="3" type="primary">LOC112459994</name>
</gene>
<sequence>MSCFGGHDEQIYLIEILIDKLTLTPVKIKDVAGHPIVIKIKLLDFPVFEFTRDDDSDASRRDQDVRFVVGKCCLFVKRPRDLVQGLRSSSLKIGVFRADDTYPTAETELTLPGCLCDQIAMIGNDPENQPRPFVMKGGVHLVDPGENPSGTLYMELTVACLGRIFRTQHELLPKSLVSGEQDKEREICVKRFVLPEFLDEKIPKDAVLQEIAPKPKVKKAKVPKSKKDKKGKKGKKKKGRK</sequence>
<dbReference type="AlphaFoldDB" id="A0A6J1QHQ5"/>
<organism evidence="2 3">
    <name type="scientific">Temnothorax curvispinosus</name>
    <dbReference type="NCBI Taxonomy" id="300111"/>
    <lineage>
        <taxon>Eukaryota</taxon>
        <taxon>Metazoa</taxon>
        <taxon>Ecdysozoa</taxon>
        <taxon>Arthropoda</taxon>
        <taxon>Hexapoda</taxon>
        <taxon>Insecta</taxon>
        <taxon>Pterygota</taxon>
        <taxon>Neoptera</taxon>
        <taxon>Endopterygota</taxon>
        <taxon>Hymenoptera</taxon>
        <taxon>Apocrita</taxon>
        <taxon>Aculeata</taxon>
        <taxon>Formicoidea</taxon>
        <taxon>Formicidae</taxon>
        <taxon>Myrmicinae</taxon>
        <taxon>Temnothorax</taxon>
    </lineage>
</organism>
<dbReference type="Pfam" id="PF14924">
    <property type="entry name" value="MAP10_N"/>
    <property type="match status" value="1"/>
</dbReference>
<keyword evidence="2" id="KW-1185">Reference proteome</keyword>
<dbReference type="OrthoDB" id="7682862at2759"/>
<evidence type="ECO:0000256" key="1">
    <source>
        <dbReference type="SAM" id="MobiDB-lite"/>
    </source>
</evidence>
<dbReference type="GeneID" id="112459994"/>
<evidence type="ECO:0000313" key="2">
    <source>
        <dbReference type="Proteomes" id="UP000504618"/>
    </source>
</evidence>
<reference evidence="3" key="1">
    <citation type="submission" date="2025-08" db="UniProtKB">
        <authorList>
            <consortium name="RefSeq"/>
        </authorList>
    </citation>
    <scope>IDENTIFICATION</scope>
    <source>
        <tissue evidence="3">Whole body</tissue>
    </source>
</reference>
<evidence type="ECO:0000313" key="3">
    <source>
        <dbReference type="RefSeq" id="XP_024880165.1"/>
    </source>
</evidence>
<proteinExistence type="predicted"/>
<dbReference type="RefSeq" id="XP_024880165.1">
    <property type="nucleotide sequence ID" value="XM_025024397.1"/>
</dbReference>
<feature type="compositionally biased region" description="Basic residues" evidence="1">
    <location>
        <begin position="215"/>
        <end position="241"/>
    </location>
</feature>
<protein>
    <submittedName>
        <fullName evidence="3">Uncharacterized protein LOC112459994</fullName>
    </submittedName>
</protein>